<dbReference type="Gene3D" id="3.40.390.10">
    <property type="entry name" value="Collagenase (Catalytic Domain)"/>
    <property type="match status" value="1"/>
</dbReference>
<dbReference type="Pfam" id="PF13583">
    <property type="entry name" value="Reprolysin_4"/>
    <property type="match status" value="1"/>
</dbReference>
<feature type="chain" id="PRO_5010333318" evidence="4">
    <location>
        <begin position="22"/>
        <end position="1259"/>
    </location>
</feature>
<protein>
    <submittedName>
        <fullName evidence="6">Por secretion system C-terminal sorting domain-containing protein</fullName>
    </submittedName>
</protein>
<dbReference type="AlphaFoldDB" id="A0A1I6PDQ9"/>
<dbReference type="InterPro" id="IPR036116">
    <property type="entry name" value="FN3_sf"/>
</dbReference>
<dbReference type="GO" id="GO:0006508">
    <property type="term" value="P:proteolysis"/>
    <property type="evidence" value="ECO:0007669"/>
    <property type="project" value="UniProtKB-KW"/>
</dbReference>
<evidence type="ECO:0000313" key="7">
    <source>
        <dbReference type="Proteomes" id="UP000183209"/>
    </source>
</evidence>
<name>A0A1I6PDQ9_9FLAO</name>
<dbReference type="OrthoDB" id="9792152at2"/>
<dbReference type="InterPro" id="IPR002884">
    <property type="entry name" value="P_dom"/>
</dbReference>
<dbReference type="GO" id="GO:0005509">
    <property type="term" value="F:calcium ion binding"/>
    <property type="evidence" value="ECO:0007669"/>
    <property type="project" value="InterPro"/>
</dbReference>
<dbReference type="EMBL" id="FPAG01000001">
    <property type="protein sequence ID" value="SFS38344.1"/>
    <property type="molecule type" value="Genomic_DNA"/>
</dbReference>
<keyword evidence="3" id="KW-0378">Hydrolase</keyword>
<evidence type="ECO:0000256" key="1">
    <source>
        <dbReference type="ARBA" id="ARBA00022670"/>
    </source>
</evidence>
<dbReference type="SUPFAM" id="SSF55486">
    <property type="entry name" value="Metalloproteases ('zincins'), catalytic domain"/>
    <property type="match status" value="1"/>
</dbReference>
<dbReference type="InterPro" id="IPR008979">
    <property type="entry name" value="Galactose-bd-like_sf"/>
</dbReference>
<dbReference type="Proteomes" id="UP000183209">
    <property type="component" value="Unassembled WGS sequence"/>
</dbReference>
<dbReference type="Pfam" id="PF18962">
    <property type="entry name" value="Por_Secre_tail"/>
    <property type="match status" value="1"/>
</dbReference>
<sequence>MKKTLLFLFLVCIAYTSNIFAQDDGIWSYKKEVKPETVKSSKNYKAFQLNSGLLKNELINVVNRKHGVRKAAGKIVSFPTQNGSLERFRIYEASVLSAGLQKKYPHIKSYYGISVSNPRTSIRLSLDDFGFHGLIHSEKGISYINPVPEEKDLYYIASKQDFKAHDFMCKTGDEAMAQQLKGQLLNKEEIVNDGLLRTYRIAIASTGEYSNYHINAANVSDGTDEVKRSAVLSAMNTSITRVNEVFERDLAVSMEIVATNDQIIYLDPDTDPFTNDDGDTLIDEIQDVIDTNIGVDNYDIGHVFSTGGGGIASVASVCTSAKARGVTGSANPVGDPFDIDFVAHEIGHQFGATHTFNNSCNNNRSDNTAVEPGSGSTLMAYAGICPPNVQGASDPFFHAVSIAQIWNNITDGVNDCATTVSIGNNAPVITTLNDYTIPKGTAFYLEGTATDTDGDILTYSWEQIDNAVTAQPPASDSEEGPAFRVRSPQFSSKRYFPREADILANNLNPTWEVISSAGREYNFALLVRDNNLNGGQTARDDVKVTADANSGPFLITSQTDNSTITGGDAVGITWDIANTNIAPVNATAVDIFLIIDEDFENLVSLATNTPNDGAENVIFPGDITTSNARILIKPTNNIFFAISTATLQIQQSEFKLDINSLSYEVCKPNDLNFSFTYSTFAGFNETTNFTATDVPAGLNVNFSNSSAVTNGTSIDVTVTGTENLDRGKYSFTINADASSLSKQYPIEINLFDDSFDITNLISPSNAATEIVLNRRFEWEAVENATAYEIEFSEVTDFSTILESSTVSEVNYTPTSLQSGVSYYWRVRPLNNCGTGNYSNTYSFSTITLDCSSNSNTTTRSINSQQPNEITSEINITDDGYLHEMFVNLDITHTYISDLTITLTSPSGTTITLINEVCGDGKNINATFSDEGSSILCGTDPAITGVIKPEEALASFVGEAATGTWILTVSDGYSIDGGSLNSFSLDICTRQDTDADGVYDPLDACPNTPANTKVDVNGCPVFSLPADNFSLKTIGESCINNNDGNIIISANEPLDYTATLIGTGVNNNLSFTSSAEFNNLSSGDYQLCFTVAGQPEYQQCFDLSITQPAPLQVISKVLAEEKLITLTLEGAPVYNIELNGITTQTTSNTISLTLAKGNNTIKVTTNKDCQGIFEEMVFLAGEALAYPNPFRNEITLFTGNTDEDITVTVASLNGSKLYSAKRRSDSKGTIPLDLTSLSTGVYIVHLSGSEISTSIKIVKE</sequence>
<dbReference type="InterPro" id="IPR003961">
    <property type="entry name" value="FN3_dom"/>
</dbReference>
<reference evidence="6 7" key="1">
    <citation type="submission" date="2016-10" db="EMBL/GenBank/DDBJ databases">
        <authorList>
            <person name="de Groot N.N."/>
        </authorList>
    </citation>
    <scope>NUCLEOTIDE SEQUENCE [LARGE SCALE GENOMIC DNA]</scope>
    <source>
        <strain evidence="6 7">CGMCC 1.6114</strain>
    </source>
</reference>
<dbReference type="Gene3D" id="2.60.120.260">
    <property type="entry name" value="Galactose-binding domain-like"/>
    <property type="match status" value="1"/>
</dbReference>
<dbReference type="CDD" id="cd00063">
    <property type="entry name" value="FN3"/>
    <property type="match status" value="1"/>
</dbReference>
<evidence type="ECO:0000256" key="4">
    <source>
        <dbReference type="SAM" id="SignalP"/>
    </source>
</evidence>
<evidence type="ECO:0000256" key="2">
    <source>
        <dbReference type="ARBA" id="ARBA00022729"/>
    </source>
</evidence>
<dbReference type="InterPro" id="IPR028974">
    <property type="entry name" value="TSP_type-3_rpt"/>
</dbReference>
<organism evidence="6 7">
    <name type="scientific">Zhouia amylolytica</name>
    <dbReference type="NCBI Taxonomy" id="376730"/>
    <lineage>
        <taxon>Bacteria</taxon>
        <taxon>Pseudomonadati</taxon>
        <taxon>Bacteroidota</taxon>
        <taxon>Flavobacteriia</taxon>
        <taxon>Flavobacteriales</taxon>
        <taxon>Flavobacteriaceae</taxon>
        <taxon>Zhouia</taxon>
    </lineage>
</organism>
<dbReference type="GO" id="GO:0004252">
    <property type="term" value="F:serine-type endopeptidase activity"/>
    <property type="evidence" value="ECO:0007669"/>
    <property type="project" value="InterPro"/>
</dbReference>
<dbReference type="SUPFAM" id="SSF49265">
    <property type="entry name" value="Fibronectin type III"/>
    <property type="match status" value="1"/>
</dbReference>
<keyword evidence="2 4" id="KW-0732">Signal</keyword>
<feature type="domain" description="P/Homo B" evidence="5">
    <location>
        <begin position="844"/>
        <end position="995"/>
    </location>
</feature>
<evidence type="ECO:0000259" key="5">
    <source>
        <dbReference type="PROSITE" id="PS51829"/>
    </source>
</evidence>
<keyword evidence="1" id="KW-0645">Protease</keyword>
<proteinExistence type="predicted"/>
<feature type="signal peptide" evidence="4">
    <location>
        <begin position="1"/>
        <end position="21"/>
    </location>
</feature>
<dbReference type="Pfam" id="PF01483">
    <property type="entry name" value="P_proprotein"/>
    <property type="match status" value="1"/>
</dbReference>
<dbReference type="InterPro" id="IPR026444">
    <property type="entry name" value="Secre_tail"/>
</dbReference>
<dbReference type="SUPFAM" id="SSF103647">
    <property type="entry name" value="TSP type-3 repeat"/>
    <property type="match status" value="1"/>
</dbReference>
<gene>
    <name evidence="6" type="ORF">SAMN04487906_0245</name>
</gene>
<dbReference type="PROSITE" id="PS51829">
    <property type="entry name" value="P_HOMO_B"/>
    <property type="match status" value="1"/>
</dbReference>
<dbReference type="NCBIfam" id="TIGR04183">
    <property type="entry name" value="Por_Secre_tail"/>
    <property type="match status" value="1"/>
</dbReference>
<dbReference type="SUPFAM" id="SSF49785">
    <property type="entry name" value="Galactose-binding domain-like"/>
    <property type="match status" value="1"/>
</dbReference>
<dbReference type="Gene3D" id="2.60.40.10">
    <property type="entry name" value="Immunoglobulins"/>
    <property type="match status" value="2"/>
</dbReference>
<evidence type="ECO:0000256" key="3">
    <source>
        <dbReference type="ARBA" id="ARBA00022801"/>
    </source>
</evidence>
<dbReference type="RefSeq" id="WP_083425829.1">
    <property type="nucleotide sequence ID" value="NZ_FPAG01000001.1"/>
</dbReference>
<evidence type="ECO:0000313" key="6">
    <source>
        <dbReference type="EMBL" id="SFS38344.1"/>
    </source>
</evidence>
<dbReference type="InterPro" id="IPR013783">
    <property type="entry name" value="Ig-like_fold"/>
</dbReference>
<accession>A0A1I6PDQ9</accession>
<dbReference type="InterPro" id="IPR024079">
    <property type="entry name" value="MetalloPept_cat_dom_sf"/>
</dbReference>
<dbReference type="GO" id="GO:0008237">
    <property type="term" value="F:metallopeptidase activity"/>
    <property type="evidence" value="ECO:0007669"/>
    <property type="project" value="InterPro"/>
</dbReference>